<dbReference type="InterPro" id="IPR004193">
    <property type="entry name" value="Glyco_hydro_13_N"/>
</dbReference>
<keyword evidence="3" id="KW-0326">Glycosidase</keyword>
<accession>A0ABY5AE20</accession>
<dbReference type="Proteomes" id="UP001054897">
    <property type="component" value="Chromosome"/>
</dbReference>
<dbReference type="Pfam" id="PF02922">
    <property type="entry name" value="CBM_48"/>
    <property type="match status" value="1"/>
</dbReference>
<dbReference type="Gene3D" id="3.20.20.80">
    <property type="entry name" value="Glycosidases"/>
    <property type="match status" value="1"/>
</dbReference>
<evidence type="ECO:0000313" key="5">
    <source>
        <dbReference type="EMBL" id="USR41985.1"/>
    </source>
</evidence>
<dbReference type="CDD" id="cd02856">
    <property type="entry name" value="E_set_GDE_Isoamylase_N"/>
    <property type="match status" value="1"/>
</dbReference>
<evidence type="ECO:0000256" key="3">
    <source>
        <dbReference type="ARBA" id="ARBA00023295"/>
    </source>
</evidence>
<reference evidence="5" key="1">
    <citation type="submission" date="2022-06" db="EMBL/GenBank/DDBJ databases">
        <title>Complete genome of Pseudomonas hydrolytica DSWY01T.</title>
        <authorList>
            <person name="Jung J."/>
            <person name="Jeon C.O."/>
        </authorList>
    </citation>
    <scope>NUCLEOTIDE SEQUENCE</scope>
    <source>
        <strain evidence="5">DSWY01</strain>
    </source>
</reference>
<feature type="domain" description="Glycosyl hydrolase family 13 catalytic" evidence="4">
    <location>
        <begin position="180"/>
        <end position="575"/>
    </location>
</feature>
<keyword evidence="6" id="KW-1185">Reference proteome</keyword>
<dbReference type="RefSeq" id="WP_129482668.1">
    <property type="nucleotide sequence ID" value="NZ_CP099397.1"/>
</dbReference>
<dbReference type="Gene3D" id="2.60.40.1180">
    <property type="entry name" value="Golgi alpha-mannosidase II"/>
    <property type="match status" value="1"/>
</dbReference>
<evidence type="ECO:0000313" key="6">
    <source>
        <dbReference type="Proteomes" id="UP001054897"/>
    </source>
</evidence>
<protein>
    <submittedName>
        <fullName evidence="5">Glycogen debranching protein GlgX</fullName>
    </submittedName>
</protein>
<dbReference type="SUPFAM" id="SSF51011">
    <property type="entry name" value="Glycosyl hydrolase domain"/>
    <property type="match status" value="1"/>
</dbReference>
<keyword evidence="2" id="KW-0378">Hydrolase</keyword>
<sequence length="704" mass="79820">MRKQQRSRVTEGSPFPLGATWDGLGVNFALFSAHATRVELCLFDERGETEIERIELPEYTDEIWHGYLPDARPGQVYGYRVYGPYEPDAGHRFNPNKLLIDPYAKQLVGKLQWSEALFGYTIGDPDGDLSYDERDSAPFVPKSKVIDPAFTWGEQPRIRVPWEHTVIYEAHLRGISMRHPAVPDRHRGSCAGLTNPELLRHIRELGVSSVELLPVHAFVNDQHLLEKGMNNYWGYNSIGFFAPHPAYLASGRISEFKEMVAHLHDAGLELILDVVYNHTAEGNERGPTLSMRGIDNASYYRLMPDERRYYINDSGTGNTLDLSHPCVLQMVTDSLRYWATEMRVDGFRFDLATILGRHAHGFDERHGFLVACRQDPVLSKVKLIAEPWDCGPGGYQVGGFPPGWAEWNDKFRDNVRAFWKGDRGELAELASRLTASGDLYNQRGRRPFASVNFITAHDGFTLRDVVSYDHKHNEANDENNQDGTDRNLSWNHGCEGATDDPAIRSLRVQQMRNMLATLLFAQGTPMLVAGDEFGRTQHGNNNAYCQDNELSWVDWSLDDEGRELVAFCQRLIALRHTYPILRRQRFLVGHYNEEIDVKDVTWLAPGGEEMTKEHWHDEEARCMGMLMDGRAQPSGVKRSGADATLLLLVNAGHEPCNFQLPDVYGGRHWLCLVDTHTAQTDPAPVQQQVVELAGRSLQLLELLR</sequence>
<evidence type="ECO:0000256" key="1">
    <source>
        <dbReference type="ARBA" id="ARBA00008061"/>
    </source>
</evidence>
<dbReference type="InterPro" id="IPR013780">
    <property type="entry name" value="Glyco_hydro_b"/>
</dbReference>
<organism evidence="5 6">
    <name type="scientific">Ectopseudomonas hydrolytica</name>
    <dbReference type="NCBI Taxonomy" id="2493633"/>
    <lineage>
        <taxon>Bacteria</taxon>
        <taxon>Pseudomonadati</taxon>
        <taxon>Pseudomonadota</taxon>
        <taxon>Gammaproteobacteria</taxon>
        <taxon>Pseudomonadales</taxon>
        <taxon>Pseudomonadaceae</taxon>
        <taxon>Ectopseudomonas</taxon>
    </lineage>
</organism>
<dbReference type="InterPro" id="IPR006047">
    <property type="entry name" value="GH13_cat_dom"/>
</dbReference>
<dbReference type="CDD" id="cd11326">
    <property type="entry name" value="AmyAc_Glg_debranch"/>
    <property type="match status" value="1"/>
</dbReference>
<dbReference type="NCBIfam" id="TIGR02100">
    <property type="entry name" value="glgX_debranch"/>
    <property type="match status" value="1"/>
</dbReference>
<dbReference type="PANTHER" id="PTHR43002">
    <property type="entry name" value="GLYCOGEN DEBRANCHING ENZYME"/>
    <property type="match status" value="1"/>
</dbReference>
<gene>
    <name evidence="5" type="primary">glgX</name>
    <name evidence="5" type="ORF">L1F06_011380</name>
</gene>
<dbReference type="InterPro" id="IPR011837">
    <property type="entry name" value="Glycogen_debranch_GlgX"/>
</dbReference>
<evidence type="ECO:0000259" key="4">
    <source>
        <dbReference type="SMART" id="SM00642"/>
    </source>
</evidence>
<dbReference type="SMART" id="SM00642">
    <property type="entry name" value="Aamy"/>
    <property type="match status" value="1"/>
</dbReference>
<dbReference type="EMBL" id="CP099397">
    <property type="protein sequence ID" value="USR41985.1"/>
    <property type="molecule type" value="Genomic_DNA"/>
</dbReference>
<dbReference type="InterPro" id="IPR013783">
    <property type="entry name" value="Ig-like_fold"/>
</dbReference>
<dbReference type="Gene3D" id="2.60.40.10">
    <property type="entry name" value="Immunoglobulins"/>
    <property type="match status" value="1"/>
</dbReference>
<dbReference type="InterPro" id="IPR044505">
    <property type="entry name" value="GlgX_Isoamylase_N_E_set"/>
</dbReference>
<dbReference type="SUPFAM" id="SSF51445">
    <property type="entry name" value="(Trans)glycosidases"/>
    <property type="match status" value="1"/>
</dbReference>
<proteinExistence type="inferred from homology"/>
<dbReference type="InterPro" id="IPR014756">
    <property type="entry name" value="Ig_E-set"/>
</dbReference>
<evidence type="ECO:0000256" key="2">
    <source>
        <dbReference type="ARBA" id="ARBA00022801"/>
    </source>
</evidence>
<dbReference type="GeneID" id="300081581"/>
<name>A0ABY5AE20_9GAMM</name>
<dbReference type="Pfam" id="PF00128">
    <property type="entry name" value="Alpha-amylase"/>
    <property type="match status" value="1"/>
</dbReference>
<comment type="similarity">
    <text evidence="1">Belongs to the glycosyl hydrolase 13 family.</text>
</comment>
<dbReference type="InterPro" id="IPR017853">
    <property type="entry name" value="GH"/>
</dbReference>
<dbReference type="SUPFAM" id="SSF81296">
    <property type="entry name" value="E set domains"/>
    <property type="match status" value="1"/>
</dbReference>